<comment type="caution">
    <text evidence="3">The sequence shown here is derived from an EMBL/GenBank/DDBJ whole genome shotgun (WGS) entry which is preliminary data.</text>
</comment>
<proteinExistence type="predicted"/>
<feature type="domain" description="Amidase" evidence="2">
    <location>
        <begin position="102"/>
        <end position="195"/>
    </location>
</feature>
<sequence length="435" mass="48325">MQGQTEMYLLSAKVTRICSLLKNNVITVEDYARSPLHRIDQRNDIVKAWAYPDAQQILRQARALDRVPPAQRGPLHGLAIAIKDSINTKVGWFKSPSPSSCVLTCKTTTPELTWLNSGSQTTNPRDVNRTPGGSSTGSAAAVADVQVPLSIGTQTGGSLICPASYTSIFAMKPTYNAISLEGQKTCSISLDTPAFMETPMWDQAGPGTITAMNTTFSILHKHGIKIDHVSFPPEYRNSKILTQNFTIYETDAQSSFGQEYNIDKTKLHPEIRALVETTSHTPQEYSQALKYFVHIRKILTSSIFSQYDAILALSVQMKPLSVCTIWEVRYSISSGQCVYLIFLPYNHPPPHPHPHLITSTNSKPHTLQPAKINPHARPHYPRTSQQYAIGLSLIAAPFCDQNLLYLAKCIAEPLMSEGGWEIDVPVYREREGWVD</sequence>
<dbReference type="Gene3D" id="3.90.1300.10">
    <property type="entry name" value="Amidase signature (AS) domain"/>
    <property type="match status" value="2"/>
</dbReference>
<feature type="domain" description="Amidase" evidence="2">
    <location>
        <begin position="34"/>
        <end position="89"/>
    </location>
</feature>
<dbReference type="STRING" id="87229.A0A4Z1KDV8"/>
<accession>A0A4Z1KDV8</accession>
<dbReference type="PANTHER" id="PTHR11895:SF151">
    <property type="entry name" value="GLUTAMYL-TRNA(GLN) AMIDOTRANSFERASE SUBUNIT A"/>
    <property type="match status" value="1"/>
</dbReference>
<dbReference type="EMBL" id="PQXO01000528">
    <property type="protein sequence ID" value="TGO84247.1"/>
    <property type="molecule type" value="Genomic_DNA"/>
</dbReference>
<dbReference type="InterPro" id="IPR036928">
    <property type="entry name" value="AS_sf"/>
</dbReference>
<protein>
    <recommendedName>
        <fullName evidence="2">Amidase domain-containing protein</fullName>
    </recommendedName>
</protein>
<dbReference type="Pfam" id="PF01425">
    <property type="entry name" value="Amidase"/>
    <property type="match status" value="2"/>
</dbReference>
<dbReference type="InterPro" id="IPR023631">
    <property type="entry name" value="Amidase_dom"/>
</dbReference>
<dbReference type="InterPro" id="IPR000120">
    <property type="entry name" value="Amidase"/>
</dbReference>
<gene>
    <name evidence="3" type="ORF">BPOR_0529g00050</name>
</gene>
<reference evidence="3 4" key="1">
    <citation type="submission" date="2017-12" db="EMBL/GenBank/DDBJ databases">
        <title>Comparative genomics of Botrytis spp.</title>
        <authorList>
            <person name="Valero-Jimenez C.A."/>
            <person name="Tapia P."/>
            <person name="Veloso J."/>
            <person name="Silva-Moreno E."/>
            <person name="Staats M."/>
            <person name="Valdes J.H."/>
            <person name="Van Kan J.A.L."/>
        </authorList>
    </citation>
    <scope>NUCLEOTIDE SEQUENCE [LARGE SCALE GENOMIC DNA]</scope>
    <source>
        <strain evidence="3 4">MUCL3349</strain>
    </source>
</reference>
<dbReference type="AlphaFoldDB" id="A0A4Z1KDV8"/>
<evidence type="ECO:0000256" key="1">
    <source>
        <dbReference type="SAM" id="MobiDB-lite"/>
    </source>
</evidence>
<name>A0A4Z1KDV8_9HELO</name>
<feature type="region of interest" description="Disordered" evidence="1">
    <location>
        <begin position="114"/>
        <end position="138"/>
    </location>
</feature>
<dbReference type="GO" id="GO:0003824">
    <property type="term" value="F:catalytic activity"/>
    <property type="evidence" value="ECO:0007669"/>
    <property type="project" value="InterPro"/>
</dbReference>
<keyword evidence="4" id="KW-1185">Reference proteome</keyword>
<dbReference type="Proteomes" id="UP000297280">
    <property type="component" value="Unassembled WGS sequence"/>
</dbReference>
<evidence type="ECO:0000313" key="3">
    <source>
        <dbReference type="EMBL" id="TGO84247.1"/>
    </source>
</evidence>
<dbReference type="PANTHER" id="PTHR11895">
    <property type="entry name" value="TRANSAMIDASE"/>
    <property type="match status" value="1"/>
</dbReference>
<dbReference type="SUPFAM" id="SSF75304">
    <property type="entry name" value="Amidase signature (AS) enzymes"/>
    <property type="match status" value="1"/>
</dbReference>
<organism evidence="3 4">
    <name type="scientific">Botrytis porri</name>
    <dbReference type="NCBI Taxonomy" id="87229"/>
    <lineage>
        <taxon>Eukaryota</taxon>
        <taxon>Fungi</taxon>
        <taxon>Dikarya</taxon>
        <taxon>Ascomycota</taxon>
        <taxon>Pezizomycotina</taxon>
        <taxon>Leotiomycetes</taxon>
        <taxon>Helotiales</taxon>
        <taxon>Sclerotiniaceae</taxon>
        <taxon>Botrytis</taxon>
    </lineage>
</organism>
<evidence type="ECO:0000313" key="4">
    <source>
        <dbReference type="Proteomes" id="UP000297280"/>
    </source>
</evidence>
<evidence type="ECO:0000259" key="2">
    <source>
        <dbReference type="Pfam" id="PF01425"/>
    </source>
</evidence>
<feature type="compositionally biased region" description="Polar residues" evidence="1">
    <location>
        <begin position="114"/>
        <end position="125"/>
    </location>
</feature>